<gene>
    <name evidence="1" type="ORF">NIBJONLA_00036</name>
</gene>
<name>A0A7G9YEI5_9EURY</name>
<accession>A0A7G9YEI5</accession>
<organism evidence="1">
    <name type="scientific">Candidatus Methanogaster sp. ANME-2c ERB4</name>
    <dbReference type="NCBI Taxonomy" id="2759911"/>
    <lineage>
        <taxon>Archaea</taxon>
        <taxon>Methanobacteriati</taxon>
        <taxon>Methanobacteriota</taxon>
        <taxon>Stenosarchaea group</taxon>
        <taxon>Methanomicrobia</taxon>
        <taxon>Methanosarcinales</taxon>
        <taxon>ANME-2 cluster</taxon>
        <taxon>Candidatus Methanogasteraceae</taxon>
        <taxon>Candidatus Methanogaster</taxon>
    </lineage>
</organism>
<dbReference type="EMBL" id="MT631189">
    <property type="protein sequence ID" value="QNO46419.1"/>
    <property type="molecule type" value="Genomic_DNA"/>
</dbReference>
<evidence type="ECO:0000313" key="1">
    <source>
        <dbReference type="EMBL" id="QNO46419.1"/>
    </source>
</evidence>
<reference evidence="1" key="1">
    <citation type="submission" date="2020-06" db="EMBL/GenBank/DDBJ databases">
        <title>Unique genomic features of the anaerobic methanotrophic archaea.</title>
        <authorList>
            <person name="Chadwick G.L."/>
            <person name="Skennerton C.T."/>
            <person name="Laso-Perez R."/>
            <person name="Leu A.O."/>
            <person name="Speth D.R."/>
            <person name="Yu H."/>
            <person name="Morgan-Lang C."/>
            <person name="Hatzenpichler R."/>
            <person name="Goudeau D."/>
            <person name="Malmstrom R."/>
            <person name="Brazelton W.J."/>
            <person name="Woyke T."/>
            <person name="Hallam S.J."/>
            <person name="Tyson G.W."/>
            <person name="Wegener G."/>
            <person name="Boetius A."/>
            <person name="Orphan V."/>
        </authorList>
    </citation>
    <scope>NUCLEOTIDE SEQUENCE</scope>
</reference>
<sequence>MDVLPINLSRKTSEIVIDPTVLKDGDCKEIRVWSWKRLKTVKYIVCYKDGEFVISKFD</sequence>
<protein>
    <submittedName>
        <fullName evidence="1">Uncharacterized protein</fullName>
    </submittedName>
</protein>
<dbReference type="AlphaFoldDB" id="A0A7G9YEI5"/>
<proteinExistence type="predicted"/>